<proteinExistence type="predicted"/>
<dbReference type="Gramene" id="rna-AYBTSS11_LOCUS27121">
    <property type="protein sequence ID" value="CAJ1975033.1"/>
    <property type="gene ID" value="gene-AYBTSS11_LOCUS27121"/>
</dbReference>
<dbReference type="EMBL" id="OY731406">
    <property type="protein sequence ID" value="CAJ1975033.1"/>
    <property type="molecule type" value="Genomic_DNA"/>
</dbReference>
<feature type="region of interest" description="Disordered" evidence="1">
    <location>
        <begin position="240"/>
        <end position="265"/>
    </location>
</feature>
<dbReference type="Pfam" id="PF13837">
    <property type="entry name" value="Myb_DNA-bind_4"/>
    <property type="match status" value="1"/>
</dbReference>
<protein>
    <recommendedName>
        <fullName evidence="2">Myb-like domain-containing protein</fullName>
    </recommendedName>
</protein>
<evidence type="ECO:0000259" key="2">
    <source>
        <dbReference type="PROSITE" id="PS50090"/>
    </source>
</evidence>
<feature type="domain" description="Myb-like" evidence="2">
    <location>
        <begin position="300"/>
        <end position="357"/>
    </location>
</feature>
<name>A0AA86T5W0_9FABA</name>
<dbReference type="PANTHER" id="PTHR43694:SF1">
    <property type="entry name" value="RIBONUCLEASE J"/>
    <property type="match status" value="1"/>
</dbReference>
<dbReference type="CDD" id="cd12203">
    <property type="entry name" value="GT1"/>
    <property type="match status" value="1"/>
</dbReference>
<dbReference type="PROSITE" id="PS50090">
    <property type="entry name" value="MYB_LIKE"/>
    <property type="match status" value="1"/>
</dbReference>
<gene>
    <name evidence="3" type="ORF">AYBTSS11_LOCUS27121</name>
</gene>
<dbReference type="AlphaFoldDB" id="A0AA86T5W0"/>
<sequence>MVAGATAELQLAFLFPGFPSWSISEVVIKNGEMLGVSHLINRKVLSNGCISLGKENLQLKYSEGDRAFGTSSELFIDERLRIALDGIIVTSMEIFRPKILGSLAPNTLKVKIRITTRCLWLDKGKLMDALFKSAHAAISSCPVNSPLAHIERTVSEVLRKMVRKYSGKRPEVIAIAIENPASVLVDEINTKLSGETHVGLGISTSKKALDRHEKRNQSISLQFSSKCDIKWEHDDSIDNAGGDEGYLSEEDNTASEAEGDLSESRNSDEFWKPFITSLPVEKPFDADNSEETSISEPKSSKSIKRNKWKAEEVKKLIGMREELHDRFQVVKGRMALWEEISQKLLADGINRSPRQSK</sequence>
<organism evidence="3 4">
    <name type="scientific">Sphenostylis stenocarpa</name>
    <dbReference type="NCBI Taxonomy" id="92480"/>
    <lineage>
        <taxon>Eukaryota</taxon>
        <taxon>Viridiplantae</taxon>
        <taxon>Streptophyta</taxon>
        <taxon>Embryophyta</taxon>
        <taxon>Tracheophyta</taxon>
        <taxon>Spermatophyta</taxon>
        <taxon>Magnoliopsida</taxon>
        <taxon>eudicotyledons</taxon>
        <taxon>Gunneridae</taxon>
        <taxon>Pentapetalae</taxon>
        <taxon>rosids</taxon>
        <taxon>fabids</taxon>
        <taxon>Fabales</taxon>
        <taxon>Fabaceae</taxon>
        <taxon>Papilionoideae</taxon>
        <taxon>50 kb inversion clade</taxon>
        <taxon>NPAAA clade</taxon>
        <taxon>indigoferoid/millettioid clade</taxon>
        <taxon>Phaseoleae</taxon>
        <taxon>Sphenostylis</taxon>
    </lineage>
</organism>
<reference evidence="3" key="1">
    <citation type="submission" date="2023-10" db="EMBL/GenBank/DDBJ databases">
        <authorList>
            <person name="Domelevo Entfellner J.-B."/>
        </authorList>
    </citation>
    <scope>NUCLEOTIDE SEQUENCE</scope>
</reference>
<evidence type="ECO:0000313" key="3">
    <source>
        <dbReference type="EMBL" id="CAJ1975033.1"/>
    </source>
</evidence>
<feature type="compositionally biased region" description="Acidic residues" evidence="1">
    <location>
        <begin position="246"/>
        <end position="261"/>
    </location>
</feature>
<dbReference type="InterPro" id="IPR001005">
    <property type="entry name" value="SANT/Myb"/>
</dbReference>
<evidence type="ECO:0000313" key="4">
    <source>
        <dbReference type="Proteomes" id="UP001189624"/>
    </source>
</evidence>
<feature type="region of interest" description="Disordered" evidence="1">
    <location>
        <begin position="282"/>
        <end position="305"/>
    </location>
</feature>
<dbReference type="InterPro" id="IPR044822">
    <property type="entry name" value="Myb_DNA-bind_4"/>
</dbReference>
<keyword evidence="4" id="KW-1185">Reference proteome</keyword>
<dbReference type="Proteomes" id="UP001189624">
    <property type="component" value="Chromosome 9"/>
</dbReference>
<accession>A0AA86T5W0</accession>
<dbReference type="Gene3D" id="1.10.10.60">
    <property type="entry name" value="Homeodomain-like"/>
    <property type="match status" value="1"/>
</dbReference>
<evidence type="ECO:0000256" key="1">
    <source>
        <dbReference type="SAM" id="MobiDB-lite"/>
    </source>
</evidence>
<dbReference type="PANTHER" id="PTHR43694">
    <property type="entry name" value="RIBONUCLEASE J"/>
    <property type="match status" value="1"/>
</dbReference>